<gene>
    <name evidence="1" type="ORF">BQ8794_50523</name>
</gene>
<keyword evidence="2" id="KW-1185">Reference proteome</keyword>
<dbReference type="EMBL" id="FTPD01000045">
    <property type="protein sequence ID" value="SIT58421.1"/>
    <property type="molecule type" value="Genomic_DNA"/>
</dbReference>
<name>A0A1R3VHT6_9HYPH</name>
<sequence length="75" mass="8352">MEIALFHAERRRGFRRRRPQHRPVDPIAVADQRVVPEVPGLAQRMRAPAAEDIKEVVSEGPEAIAIILLLGGFSS</sequence>
<reference evidence="2" key="1">
    <citation type="submission" date="2017-01" db="EMBL/GenBank/DDBJ databases">
        <authorList>
            <person name="Brunel B."/>
        </authorList>
    </citation>
    <scope>NUCLEOTIDE SEQUENCE [LARGE SCALE GENOMIC DNA]</scope>
</reference>
<dbReference type="STRING" id="1631249.BQ8794_50523"/>
<protein>
    <submittedName>
        <fullName evidence="1">Uncharacterized protein</fullName>
    </submittedName>
</protein>
<evidence type="ECO:0000313" key="1">
    <source>
        <dbReference type="EMBL" id="SIT58421.1"/>
    </source>
</evidence>
<organism evidence="1 2">
    <name type="scientific">Mesorhizobium prunaredense</name>
    <dbReference type="NCBI Taxonomy" id="1631249"/>
    <lineage>
        <taxon>Bacteria</taxon>
        <taxon>Pseudomonadati</taxon>
        <taxon>Pseudomonadota</taxon>
        <taxon>Alphaproteobacteria</taxon>
        <taxon>Hyphomicrobiales</taxon>
        <taxon>Phyllobacteriaceae</taxon>
        <taxon>Mesorhizobium</taxon>
    </lineage>
</organism>
<evidence type="ECO:0000313" key="2">
    <source>
        <dbReference type="Proteomes" id="UP000188388"/>
    </source>
</evidence>
<dbReference type="Proteomes" id="UP000188388">
    <property type="component" value="Unassembled WGS sequence"/>
</dbReference>
<dbReference type="AlphaFoldDB" id="A0A1R3VHT6"/>
<accession>A0A1R3VHT6</accession>
<proteinExistence type="predicted"/>